<protein>
    <submittedName>
        <fullName evidence="2">Uncharacterized protein</fullName>
    </submittedName>
</protein>
<keyword evidence="1" id="KW-0812">Transmembrane</keyword>
<keyword evidence="1" id="KW-1133">Transmembrane helix</keyword>
<dbReference type="EMBL" id="JAATJA010000001">
    <property type="protein sequence ID" value="NJB67360.1"/>
    <property type="molecule type" value="Genomic_DNA"/>
</dbReference>
<proteinExistence type="predicted"/>
<reference evidence="2 3" key="1">
    <citation type="submission" date="2020-03" db="EMBL/GenBank/DDBJ databases">
        <title>Genomic Encyclopedia of Type Strains, Phase IV (KMG-IV): sequencing the most valuable type-strain genomes for metagenomic binning, comparative biology and taxonomic classification.</title>
        <authorList>
            <person name="Goeker M."/>
        </authorList>
    </citation>
    <scope>NUCLEOTIDE SEQUENCE [LARGE SCALE GENOMIC DNA]</scope>
    <source>
        <strain evidence="2 3">DSM 24233</strain>
    </source>
</reference>
<dbReference type="RefSeq" id="WP_280712723.1">
    <property type="nucleotide sequence ID" value="NZ_JAATJA010000001.1"/>
</dbReference>
<name>A0A846QJX1_9BACT</name>
<evidence type="ECO:0000313" key="2">
    <source>
        <dbReference type="EMBL" id="NJB67360.1"/>
    </source>
</evidence>
<evidence type="ECO:0000313" key="3">
    <source>
        <dbReference type="Proteomes" id="UP000580856"/>
    </source>
</evidence>
<dbReference type="Proteomes" id="UP000580856">
    <property type="component" value="Unassembled WGS sequence"/>
</dbReference>
<keyword evidence="3" id="KW-1185">Reference proteome</keyword>
<evidence type="ECO:0000256" key="1">
    <source>
        <dbReference type="SAM" id="Phobius"/>
    </source>
</evidence>
<feature type="transmembrane region" description="Helical" evidence="1">
    <location>
        <begin position="23"/>
        <end position="42"/>
    </location>
</feature>
<keyword evidence="1" id="KW-0472">Membrane</keyword>
<sequence>MIPKTNQTPDAPRQRICNPRHPGLAALVVFAIIAVLLLLIVMR</sequence>
<dbReference type="AlphaFoldDB" id="A0A846QJX1"/>
<organism evidence="2 3">
    <name type="scientific">Desulfobaculum xiamenense</name>
    <dbReference type="NCBI Taxonomy" id="995050"/>
    <lineage>
        <taxon>Bacteria</taxon>
        <taxon>Pseudomonadati</taxon>
        <taxon>Thermodesulfobacteriota</taxon>
        <taxon>Desulfovibrionia</taxon>
        <taxon>Desulfovibrionales</taxon>
        <taxon>Desulfovibrionaceae</taxon>
        <taxon>Desulfobaculum</taxon>
    </lineage>
</organism>
<comment type="caution">
    <text evidence="2">The sequence shown here is derived from an EMBL/GenBank/DDBJ whole genome shotgun (WGS) entry which is preliminary data.</text>
</comment>
<accession>A0A846QJX1</accession>
<gene>
    <name evidence="2" type="ORF">GGQ74_001000</name>
</gene>